<evidence type="ECO:0000256" key="1">
    <source>
        <dbReference type="ARBA" id="ARBA00005928"/>
    </source>
</evidence>
<keyword evidence="2 4" id="KW-0444">Lipid biosynthesis</keyword>
<reference evidence="8" key="1">
    <citation type="submission" date="2025-08" db="UniProtKB">
        <authorList>
            <consortium name="RefSeq"/>
        </authorList>
    </citation>
    <scope>IDENTIFICATION</scope>
    <source>
        <tissue evidence="8">Gonads</tissue>
    </source>
</reference>
<dbReference type="InParanoid" id="A0A6J2X9B9"/>
<evidence type="ECO:0000313" key="8">
    <source>
        <dbReference type="RefSeq" id="XP_030747449.1"/>
    </source>
</evidence>
<dbReference type="GO" id="GO:0102965">
    <property type="term" value="F:alcohol-forming long-chain fatty acyl-CoA reductase activity"/>
    <property type="evidence" value="ECO:0007669"/>
    <property type="project" value="UniProtKB-EC"/>
</dbReference>
<keyword evidence="4" id="KW-0560">Oxidoreductase</keyword>
<evidence type="ECO:0000259" key="6">
    <source>
        <dbReference type="Pfam" id="PF07993"/>
    </source>
</evidence>
<keyword evidence="3 4" id="KW-0443">Lipid metabolism</keyword>
<dbReference type="GO" id="GO:0035336">
    <property type="term" value="P:long-chain fatty-acyl-CoA metabolic process"/>
    <property type="evidence" value="ECO:0007669"/>
    <property type="project" value="TreeGrafter"/>
</dbReference>
<dbReference type="Gene3D" id="3.40.50.720">
    <property type="entry name" value="NAD(P)-binding Rossmann-like Domain"/>
    <property type="match status" value="1"/>
</dbReference>
<accession>A0A6J2X9B9</accession>
<dbReference type="CDD" id="cd09071">
    <property type="entry name" value="FAR_C"/>
    <property type="match status" value="1"/>
</dbReference>
<keyword evidence="7" id="KW-1185">Reference proteome</keyword>
<gene>
    <name evidence="8" type="primary">LOC115875972</name>
</gene>
<dbReference type="KEGG" id="soy:115875972"/>
<evidence type="ECO:0000313" key="7">
    <source>
        <dbReference type="Proteomes" id="UP000504635"/>
    </source>
</evidence>
<proteinExistence type="inferred from homology"/>
<dbReference type="RefSeq" id="XP_030747449.1">
    <property type="nucleotide sequence ID" value="XM_030891589.1"/>
</dbReference>
<dbReference type="GO" id="GO:0080019">
    <property type="term" value="F:alcohol-forming very long-chain fatty acyl-CoA reductase activity"/>
    <property type="evidence" value="ECO:0007669"/>
    <property type="project" value="InterPro"/>
</dbReference>
<sequence length="514" mass="58664">MDNQQVELSDIQRFYKNSTVFLTGSTGFIGKLFLEKILRGLPVKHVYILIREKDEVSAAERFKKLFESPVFDLLKRTSSDSLKKVTLMRGDCLLPNLGLSLEDRTAFVEDVNVVFHCAALVRTEEHIKKATLVNVKATIDLIELAKQIPKLKVFIHLGNGFSNCNRMEIKEEVYPANILAENLISACESLSDDILSQATPALIAGFPNTSIFTQQVAEEYINRKANRIPICIARPTIAVSTEAEPVAAFVDTFYNLPGIVLANVLGMIRISYYKNTNLDIVPADFIVNECIAAGWQTADSFKPSRLEVPVYNISSTQDNPISQDDIYNLCDNYSKESPSSKLHAYPLHFRTTCKPNYLLVRYIFHTLLAQIVDFALKTTGKRCCCARGVERFHKLQEDHEYLSTVQYFHHVDNTHKLLKKMSFQDRELFNFDITTIKWDNYFSQYYKGLRFYLLNDTMETLAVARQRYSSLKMIFIFIALVGVVVSYVLGKYIIFRVLPCILQLVLNVIRNTVC</sequence>
<evidence type="ECO:0000256" key="3">
    <source>
        <dbReference type="ARBA" id="ARBA00023098"/>
    </source>
</evidence>
<keyword evidence="4" id="KW-1133">Transmembrane helix</keyword>
<dbReference type="CDD" id="cd05236">
    <property type="entry name" value="FAR-N_SDR_e"/>
    <property type="match status" value="1"/>
</dbReference>
<dbReference type="EC" id="1.2.1.84" evidence="4"/>
<feature type="domain" description="Thioester reductase (TE)" evidence="6">
    <location>
        <begin position="22"/>
        <end position="288"/>
    </location>
</feature>
<dbReference type="SUPFAM" id="SSF51735">
    <property type="entry name" value="NAD(P)-binding Rossmann-fold domains"/>
    <property type="match status" value="1"/>
</dbReference>
<dbReference type="Pfam" id="PF07993">
    <property type="entry name" value="NAD_binding_4"/>
    <property type="match status" value="1"/>
</dbReference>
<dbReference type="AlphaFoldDB" id="A0A6J2X9B9"/>
<keyword evidence="4" id="KW-0521">NADP</keyword>
<dbReference type="InterPro" id="IPR036291">
    <property type="entry name" value="NAD(P)-bd_dom_sf"/>
</dbReference>
<dbReference type="GeneID" id="115875972"/>
<evidence type="ECO:0000256" key="4">
    <source>
        <dbReference type="RuleBase" id="RU363097"/>
    </source>
</evidence>
<comment type="similarity">
    <text evidence="1 4">Belongs to the fatty acyl-CoA reductase family.</text>
</comment>
<dbReference type="PANTHER" id="PTHR11011">
    <property type="entry name" value="MALE STERILITY PROTEIN 2-RELATED"/>
    <property type="match status" value="1"/>
</dbReference>
<keyword evidence="4" id="KW-0472">Membrane</keyword>
<name>A0A6J2X9B9_SITOR</name>
<feature type="domain" description="Fatty acyl-CoA reductase C-terminal" evidence="5">
    <location>
        <begin position="364"/>
        <end position="456"/>
    </location>
</feature>
<dbReference type="OrthoDB" id="429813at2759"/>
<dbReference type="InterPro" id="IPR026055">
    <property type="entry name" value="FAR"/>
</dbReference>
<evidence type="ECO:0000256" key="2">
    <source>
        <dbReference type="ARBA" id="ARBA00022516"/>
    </source>
</evidence>
<keyword evidence="4" id="KW-0812">Transmembrane</keyword>
<dbReference type="GO" id="GO:0005777">
    <property type="term" value="C:peroxisome"/>
    <property type="evidence" value="ECO:0007669"/>
    <property type="project" value="TreeGrafter"/>
</dbReference>
<comment type="catalytic activity">
    <reaction evidence="4">
        <text>a long-chain fatty acyl-CoA + 2 NADPH + 2 H(+) = a long-chain primary fatty alcohol + 2 NADP(+) + CoA</text>
        <dbReference type="Rhea" id="RHEA:52716"/>
        <dbReference type="ChEBI" id="CHEBI:15378"/>
        <dbReference type="ChEBI" id="CHEBI:57287"/>
        <dbReference type="ChEBI" id="CHEBI:57783"/>
        <dbReference type="ChEBI" id="CHEBI:58349"/>
        <dbReference type="ChEBI" id="CHEBI:77396"/>
        <dbReference type="ChEBI" id="CHEBI:83139"/>
        <dbReference type="EC" id="1.2.1.84"/>
    </reaction>
</comment>
<dbReference type="PANTHER" id="PTHR11011:SF60">
    <property type="entry name" value="FATTY ACYL-COA REDUCTASE-RELATED"/>
    <property type="match status" value="1"/>
</dbReference>
<dbReference type="Pfam" id="PF03015">
    <property type="entry name" value="Sterile"/>
    <property type="match status" value="1"/>
</dbReference>
<dbReference type="InterPro" id="IPR013120">
    <property type="entry name" value="FAR_NAD-bd"/>
</dbReference>
<feature type="transmembrane region" description="Helical" evidence="4">
    <location>
        <begin position="473"/>
        <end position="494"/>
    </location>
</feature>
<dbReference type="Proteomes" id="UP000504635">
    <property type="component" value="Unplaced"/>
</dbReference>
<protein>
    <recommendedName>
        <fullName evidence="4">Fatty acyl-CoA reductase</fullName>
        <ecNumber evidence="4">1.2.1.84</ecNumber>
    </recommendedName>
</protein>
<comment type="function">
    <text evidence="4">Catalyzes the reduction of fatty acyl-CoA to fatty alcohols.</text>
</comment>
<organism evidence="7 8">
    <name type="scientific">Sitophilus oryzae</name>
    <name type="common">Rice weevil</name>
    <name type="synonym">Curculio oryzae</name>
    <dbReference type="NCBI Taxonomy" id="7048"/>
    <lineage>
        <taxon>Eukaryota</taxon>
        <taxon>Metazoa</taxon>
        <taxon>Ecdysozoa</taxon>
        <taxon>Arthropoda</taxon>
        <taxon>Hexapoda</taxon>
        <taxon>Insecta</taxon>
        <taxon>Pterygota</taxon>
        <taxon>Neoptera</taxon>
        <taxon>Endopterygota</taxon>
        <taxon>Coleoptera</taxon>
        <taxon>Polyphaga</taxon>
        <taxon>Cucujiformia</taxon>
        <taxon>Curculionidae</taxon>
        <taxon>Dryophthorinae</taxon>
        <taxon>Sitophilus</taxon>
    </lineage>
</organism>
<evidence type="ECO:0000259" key="5">
    <source>
        <dbReference type="Pfam" id="PF03015"/>
    </source>
</evidence>
<dbReference type="InterPro" id="IPR033640">
    <property type="entry name" value="FAR_C"/>
</dbReference>